<name>A0A9D4S9U0_DREPO</name>
<evidence type="ECO:0000313" key="1">
    <source>
        <dbReference type="EMBL" id="KAH3897929.1"/>
    </source>
</evidence>
<evidence type="ECO:0000313" key="2">
    <source>
        <dbReference type="Proteomes" id="UP000828390"/>
    </source>
</evidence>
<comment type="caution">
    <text evidence="1">The sequence shown here is derived from an EMBL/GenBank/DDBJ whole genome shotgun (WGS) entry which is preliminary data.</text>
</comment>
<sequence length="54" mass="5949">MFRRSQMACLAIESSALSRPSTTSVSVTIATNNKGIHYIEFEALIHAQSSFKCN</sequence>
<gene>
    <name evidence="1" type="ORF">DPMN_022125</name>
</gene>
<protein>
    <submittedName>
        <fullName evidence="1">Uncharacterized protein</fullName>
    </submittedName>
</protein>
<reference evidence="1" key="2">
    <citation type="submission" date="2020-11" db="EMBL/GenBank/DDBJ databases">
        <authorList>
            <person name="McCartney M.A."/>
            <person name="Auch B."/>
            <person name="Kono T."/>
            <person name="Mallez S."/>
            <person name="Becker A."/>
            <person name="Gohl D.M."/>
            <person name="Silverstein K.A.T."/>
            <person name="Koren S."/>
            <person name="Bechman K.B."/>
            <person name="Herman A."/>
            <person name="Abrahante J.E."/>
            <person name="Garbe J."/>
        </authorList>
    </citation>
    <scope>NUCLEOTIDE SEQUENCE</scope>
    <source>
        <strain evidence="1">Duluth1</strain>
        <tissue evidence="1">Whole animal</tissue>
    </source>
</reference>
<dbReference type="Proteomes" id="UP000828390">
    <property type="component" value="Unassembled WGS sequence"/>
</dbReference>
<dbReference type="EMBL" id="JAIWYP010000001">
    <property type="protein sequence ID" value="KAH3897929.1"/>
    <property type="molecule type" value="Genomic_DNA"/>
</dbReference>
<accession>A0A9D4S9U0</accession>
<keyword evidence="2" id="KW-1185">Reference proteome</keyword>
<reference evidence="1" key="1">
    <citation type="journal article" date="2019" name="bioRxiv">
        <title>The Genome of the Zebra Mussel, Dreissena polymorpha: A Resource for Invasive Species Research.</title>
        <authorList>
            <person name="McCartney M.A."/>
            <person name="Auch B."/>
            <person name="Kono T."/>
            <person name="Mallez S."/>
            <person name="Zhang Y."/>
            <person name="Obille A."/>
            <person name="Becker A."/>
            <person name="Abrahante J.E."/>
            <person name="Garbe J."/>
            <person name="Badalamenti J.P."/>
            <person name="Herman A."/>
            <person name="Mangelson H."/>
            <person name="Liachko I."/>
            <person name="Sullivan S."/>
            <person name="Sone E.D."/>
            <person name="Koren S."/>
            <person name="Silverstein K.A.T."/>
            <person name="Beckman K.B."/>
            <person name="Gohl D.M."/>
        </authorList>
    </citation>
    <scope>NUCLEOTIDE SEQUENCE</scope>
    <source>
        <strain evidence="1">Duluth1</strain>
        <tissue evidence="1">Whole animal</tissue>
    </source>
</reference>
<dbReference type="AlphaFoldDB" id="A0A9D4S9U0"/>
<proteinExistence type="predicted"/>
<organism evidence="1 2">
    <name type="scientific">Dreissena polymorpha</name>
    <name type="common">Zebra mussel</name>
    <name type="synonym">Mytilus polymorpha</name>
    <dbReference type="NCBI Taxonomy" id="45954"/>
    <lineage>
        <taxon>Eukaryota</taxon>
        <taxon>Metazoa</taxon>
        <taxon>Spiralia</taxon>
        <taxon>Lophotrochozoa</taxon>
        <taxon>Mollusca</taxon>
        <taxon>Bivalvia</taxon>
        <taxon>Autobranchia</taxon>
        <taxon>Heteroconchia</taxon>
        <taxon>Euheterodonta</taxon>
        <taxon>Imparidentia</taxon>
        <taxon>Neoheterodontei</taxon>
        <taxon>Myida</taxon>
        <taxon>Dreissenoidea</taxon>
        <taxon>Dreissenidae</taxon>
        <taxon>Dreissena</taxon>
    </lineage>
</organism>